<dbReference type="FunFam" id="3.40.50.1000:FF:000022">
    <property type="entry name" value="Phosphoglycolate phosphatase"/>
    <property type="match status" value="1"/>
</dbReference>
<dbReference type="GO" id="GO:0005829">
    <property type="term" value="C:cytosol"/>
    <property type="evidence" value="ECO:0007669"/>
    <property type="project" value="TreeGrafter"/>
</dbReference>
<dbReference type="NCBIfam" id="TIGR01509">
    <property type="entry name" value="HAD-SF-IA-v3"/>
    <property type="match status" value="1"/>
</dbReference>
<dbReference type="EMBL" id="SMCQ01000010">
    <property type="protein sequence ID" value="TCV99340.1"/>
    <property type="molecule type" value="Genomic_DNA"/>
</dbReference>
<reference evidence="1 2" key="1">
    <citation type="submission" date="2019-03" db="EMBL/GenBank/DDBJ databases">
        <title>Genomic Encyclopedia of Type Strains, Phase IV (KMG-IV): sequencing the most valuable type-strain genomes for metagenomic binning, comparative biology and taxonomic classification.</title>
        <authorList>
            <person name="Goeker M."/>
        </authorList>
    </citation>
    <scope>NUCLEOTIDE SEQUENCE [LARGE SCALE GENOMIC DNA]</scope>
    <source>
        <strain evidence="1 2">DSM 29487</strain>
    </source>
</reference>
<dbReference type="AlphaFoldDB" id="A0A4R3Z2H7"/>
<dbReference type="InterPro" id="IPR036412">
    <property type="entry name" value="HAD-like_sf"/>
</dbReference>
<proteinExistence type="predicted"/>
<dbReference type="InterPro" id="IPR023214">
    <property type="entry name" value="HAD_sf"/>
</dbReference>
<sequence>MKKGCLFDLDGTLVDSLTDLALSTNRVLELHHLPTHELSCYNQFVGNGVKKLMERALGSEHLDILDECLADFHKIYEEHCLDHTLPYPGIVDLLETLKAHDIALAVVTNKPHHLAIKIVEHLFPDTFVTILGQQDLYPIKPHPQIVHIALMTLKKGRQECYFIGDSNVDIDTGYQADMETIGVTWGFRGRKELEDAGADFVVDEPFEIGEIVLNDRS</sequence>
<evidence type="ECO:0000313" key="1">
    <source>
        <dbReference type="EMBL" id="TCV99340.1"/>
    </source>
</evidence>
<dbReference type="SFLD" id="SFLDG01129">
    <property type="entry name" value="C1.5:_HAD__Beta-PGM__Phosphata"/>
    <property type="match status" value="1"/>
</dbReference>
<comment type="caution">
    <text evidence="1">The sequence shown here is derived from an EMBL/GenBank/DDBJ whole genome shotgun (WGS) entry which is preliminary data.</text>
</comment>
<dbReference type="InterPro" id="IPR006439">
    <property type="entry name" value="HAD-SF_hydro_IA"/>
</dbReference>
<dbReference type="PANTHER" id="PTHR43434:SF1">
    <property type="entry name" value="PHOSPHOGLYCOLATE PHOSPHATASE"/>
    <property type="match status" value="1"/>
</dbReference>
<evidence type="ECO:0000313" key="2">
    <source>
        <dbReference type="Proteomes" id="UP000295515"/>
    </source>
</evidence>
<protein>
    <submittedName>
        <fullName evidence="1">Phosphoglycolate phosphatase</fullName>
    </submittedName>
</protein>
<dbReference type="Gene3D" id="1.10.150.240">
    <property type="entry name" value="Putative phosphatase, domain 2"/>
    <property type="match status" value="1"/>
</dbReference>
<keyword evidence="2" id="KW-1185">Reference proteome</keyword>
<organism evidence="1 2">
    <name type="scientific">Longibaculum muris</name>
    <dbReference type="NCBI Taxonomy" id="1796628"/>
    <lineage>
        <taxon>Bacteria</taxon>
        <taxon>Bacillati</taxon>
        <taxon>Bacillota</taxon>
        <taxon>Erysipelotrichia</taxon>
        <taxon>Erysipelotrichales</taxon>
        <taxon>Coprobacillaceae</taxon>
        <taxon>Longibaculum</taxon>
    </lineage>
</organism>
<gene>
    <name evidence="1" type="ORF">EDD60_11031</name>
</gene>
<dbReference type="InterPro" id="IPR041492">
    <property type="entry name" value="HAD_2"/>
</dbReference>
<dbReference type="SFLD" id="SFLDG01135">
    <property type="entry name" value="C1.5.6:_HAD__Beta-PGM__Phospha"/>
    <property type="match status" value="1"/>
</dbReference>
<dbReference type="SUPFAM" id="SSF56784">
    <property type="entry name" value="HAD-like"/>
    <property type="match status" value="1"/>
</dbReference>
<dbReference type="InterPro" id="IPR050155">
    <property type="entry name" value="HAD-like_hydrolase_sf"/>
</dbReference>
<dbReference type="NCBIfam" id="TIGR01549">
    <property type="entry name" value="HAD-SF-IA-v1"/>
    <property type="match status" value="1"/>
</dbReference>
<dbReference type="SFLD" id="SFLDS00003">
    <property type="entry name" value="Haloacid_Dehalogenase"/>
    <property type="match status" value="1"/>
</dbReference>
<dbReference type="GeneID" id="98915417"/>
<name>A0A4R3Z2H7_9FIRM</name>
<accession>A0A4R3Z2H7</accession>
<dbReference type="Pfam" id="PF13419">
    <property type="entry name" value="HAD_2"/>
    <property type="match status" value="1"/>
</dbReference>
<dbReference type="GO" id="GO:0006281">
    <property type="term" value="P:DNA repair"/>
    <property type="evidence" value="ECO:0007669"/>
    <property type="project" value="TreeGrafter"/>
</dbReference>
<dbReference type="GO" id="GO:0008967">
    <property type="term" value="F:phosphoglycolate phosphatase activity"/>
    <property type="evidence" value="ECO:0007669"/>
    <property type="project" value="TreeGrafter"/>
</dbReference>
<dbReference type="Gene3D" id="3.40.50.1000">
    <property type="entry name" value="HAD superfamily/HAD-like"/>
    <property type="match status" value="1"/>
</dbReference>
<dbReference type="Proteomes" id="UP000295515">
    <property type="component" value="Unassembled WGS sequence"/>
</dbReference>
<dbReference type="RefSeq" id="WP_066445323.1">
    <property type="nucleotide sequence ID" value="NZ_CAUWFI010000001.1"/>
</dbReference>
<dbReference type="InterPro" id="IPR023198">
    <property type="entry name" value="PGP-like_dom2"/>
</dbReference>
<dbReference type="PRINTS" id="PR00413">
    <property type="entry name" value="HADHALOGNASE"/>
</dbReference>
<dbReference type="PANTHER" id="PTHR43434">
    <property type="entry name" value="PHOSPHOGLYCOLATE PHOSPHATASE"/>
    <property type="match status" value="1"/>
</dbReference>